<evidence type="ECO:0000259" key="10">
    <source>
        <dbReference type="PROSITE" id="PS50110"/>
    </source>
</evidence>
<dbReference type="SMART" id="SM00448">
    <property type="entry name" value="REC"/>
    <property type="match status" value="1"/>
</dbReference>
<dbReference type="RefSeq" id="WP_169117982.1">
    <property type="nucleotide sequence ID" value="NZ_WTVG02000037.1"/>
</dbReference>
<evidence type="ECO:0000256" key="2">
    <source>
        <dbReference type="ARBA" id="ARBA00012438"/>
    </source>
</evidence>
<dbReference type="InterPro" id="IPR008207">
    <property type="entry name" value="Sig_transdc_His_kin_Hpt_dom"/>
</dbReference>
<dbReference type="PANTHER" id="PTHR45339:SF6">
    <property type="entry name" value="SENSORY HISTIDINE PROTEIN KINASE"/>
    <property type="match status" value="1"/>
</dbReference>
<dbReference type="CDD" id="cd00088">
    <property type="entry name" value="HPT"/>
    <property type="match status" value="1"/>
</dbReference>
<dbReference type="Gene3D" id="3.40.50.2300">
    <property type="match status" value="1"/>
</dbReference>
<name>A0ABX1PJ64_9RHOO</name>
<dbReference type="CDD" id="cd17546">
    <property type="entry name" value="REC_hyHK_CKI1_RcsC-like"/>
    <property type="match status" value="1"/>
</dbReference>
<dbReference type="Pfam" id="PF00512">
    <property type="entry name" value="HisKA"/>
    <property type="match status" value="1"/>
</dbReference>
<dbReference type="SUPFAM" id="SSF55874">
    <property type="entry name" value="ATPase domain of HSP90 chaperone/DNA topoisomerase II/histidine kinase"/>
    <property type="match status" value="1"/>
</dbReference>
<protein>
    <recommendedName>
        <fullName evidence="2">histidine kinase</fullName>
        <ecNumber evidence="2">2.7.13.3</ecNumber>
    </recommendedName>
</protein>
<feature type="transmembrane region" description="Helical" evidence="8">
    <location>
        <begin position="172"/>
        <end position="190"/>
    </location>
</feature>
<dbReference type="CDD" id="cd00082">
    <property type="entry name" value="HisKA"/>
    <property type="match status" value="1"/>
</dbReference>
<keyword evidence="13" id="KW-1185">Reference proteome</keyword>
<dbReference type="Pfam" id="PF01627">
    <property type="entry name" value="Hpt"/>
    <property type="match status" value="1"/>
</dbReference>
<dbReference type="PRINTS" id="PR00344">
    <property type="entry name" value="BCTRLSENSOR"/>
</dbReference>
<evidence type="ECO:0000256" key="1">
    <source>
        <dbReference type="ARBA" id="ARBA00000085"/>
    </source>
</evidence>
<dbReference type="Gene3D" id="3.30.450.20">
    <property type="entry name" value="PAS domain"/>
    <property type="match status" value="1"/>
</dbReference>
<evidence type="ECO:0000313" key="13">
    <source>
        <dbReference type="Proteomes" id="UP000615989"/>
    </source>
</evidence>
<dbReference type="EMBL" id="WTVG01000016">
    <property type="protein sequence ID" value="NMG24580.1"/>
    <property type="molecule type" value="Genomic_DNA"/>
</dbReference>
<evidence type="ECO:0000256" key="7">
    <source>
        <dbReference type="SAM" id="MobiDB-lite"/>
    </source>
</evidence>
<dbReference type="PROSITE" id="PS50894">
    <property type="entry name" value="HPT"/>
    <property type="match status" value="1"/>
</dbReference>
<comment type="caution">
    <text evidence="12">The sequence shown here is derived from an EMBL/GenBank/DDBJ whole genome shotgun (WGS) entry which is preliminary data.</text>
</comment>
<evidence type="ECO:0000259" key="9">
    <source>
        <dbReference type="PROSITE" id="PS50109"/>
    </source>
</evidence>
<feature type="modified residue" description="Phosphohistidine" evidence="5">
    <location>
        <position position="802"/>
    </location>
</feature>
<comment type="catalytic activity">
    <reaction evidence="1">
        <text>ATP + protein L-histidine = ADP + protein N-phospho-L-histidine.</text>
        <dbReference type="EC" id="2.7.13.3"/>
    </reaction>
</comment>
<dbReference type="InterPro" id="IPR011006">
    <property type="entry name" value="CheY-like_superfamily"/>
</dbReference>
<dbReference type="SUPFAM" id="SSF47384">
    <property type="entry name" value="Homodimeric domain of signal transducing histidine kinase"/>
    <property type="match status" value="1"/>
</dbReference>
<accession>A0ABX1PJ64</accession>
<evidence type="ECO:0000256" key="4">
    <source>
        <dbReference type="ARBA" id="ARBA00023012"/>
    </source>
</evidence>
<dbReference type="PROSITE" id="PS50109">
    <property type="entry name" value="HIS_KIN"/>
    <property type="match status" value="1"/>
</dbReference>
<proteinExistence type="predicted"/>
<dbReference type="NCBIfam" id="TIGR00229">
    <property type="entry name" value="sensory_box"/>
    <property type="match status" value="1"/>
</dbReference>
<evidence type="ECO:0000256" key="5">
    <source>
        <dbReference type="PROSITE-ProRule" id="PRU00110"/>
    </source>
</evidence>
<evidence type="ECO:0000256" key="3">
    <source>
        <dbReference type="ARBA" id="ARBA00022553"/>
    </source>
</evidence>
<dbReference type="CDD" id="cd16922">
    <property type="entry name" value="HATPase_EvgS-ArcB-TorS-like"/>
    <property type="match status" value="1"/>
</dbReference>
<keyword evidence="8" id="KW-1133">Transmembrane helix</keyword>
<dbReference type="SMART" id="SM00387">
    <property type="entry name" value="HATPase_c"/>
    <property type="match status" value="1"/>
</dbReference>
<feature type="region of interest" description="Disordered" evidence="7">
    <location>
        <begin position="567"/>
        <end position="588"/>
    </location>
</feature>
<dbReference type="PROSITE" id="PS50110">
    <property type="entry name" value="RESPONSE_REGULATORY"/>
    <property type="match status" value="1"/>
</dbReference>
<feature type="domain" description="Histidine kinase" evidence="9">
    <location>
        <begin position="340"/>
        <end position="561"/>
    </location>
</feature>
<keyword evidence="8" id="KW-0812">Transmembrane</keyword>
<reference evidence="12" key="1">
    <citation type="submission" date="2019-12" db="EMBL/GenBank/DDBJ databases">
        <title>Comparative genomics gives insights into the taxonomy of the Azoarcus-Aromatoleum group and reveals separate origins of nif in the plant-associated Azoarcus and non-plant-associated Aromatoleum sub-groups.</title>
        <authorList>
            <person name="Lafos M."/>
            <person name="Maluk M."/>
            <person name="Batista M."/>
            <person name="Junghare M."/>
            <person name="Carmona M."/>
            <person name="Faoro H."/>
            <person name="Cruz L.M."/>
            <person name="Battistoni F."/>
            <person name="De Souza E."/>
            <person name="Pedrosa F."/>
            <person name="Chen W.-M."/>
            <person name="Poole P.S."/>
            <person name="Dixon R.A."/>
            <person name="James E.K."/>
        </authorList>
    </citation>
    <scope>NUCLEOTIDE SEQUENCE</scope>
    <source>
        <strain evidence="12">LuFRes1</strain>
    </source>
</reference>
<evidence type="ECO:0000256" key="6">
    <source>
        <dbReference type="PROSITE-ProRule" id="PRU00169"/>
    </source>
</evidence>
<feature type="compositionally biased region" description="Acidic residues" evidence="7">
    <location>
        <begin position="567"/>
        <end position="579"/>
    </location>
</feature>
<dbReference type="InterPro" id="IPR005467">
    <property type="entry name" value="His_kinase_dom"/>
</dbReference>
<organism evidence="12 13">
    <name type="scientific">Aromatoleum anaerobium</name>
    <dbReference type="NCBI Taxonomy" id="182180"/>
    <lineage>
        <taxon>Bacteria</taxon>
        <taxon>Pseudomonadati</taxon>
        <taxon>Pseudomonadota</taxon>
        <taxon>Betaproteobacteria</taxon>
        <taxon>Rhodocyclales</taxon>
        <taxon>Rhodocyclaceae</taxon>
        <taxon>Aromatoleum</taxon>
    </lineage>
</organism>
<dbReference type="Pfam" id="PF13188">
    <property type="entry name" value="PAS_8"/>
    <property type="match status" value="1"/>
</dbReference>
<feature type="modified residue" description="4-aspartylphosphate" evidence="6">
    <location>
        <position position="652"/>
    </location>
</feature>
<dbReference type="InterPro" id="IPR035965">
    <property type="entry name" value="PAS-like_dom_sf"/>
</dbReference>
<dbReference type="Proteomes" id="UP000615989">
    <property type="component" value="Unassembled WGS sequence"/>
</dbReference>
<dbReference type="InterPro" id="IPR000014">
    <property type="entry name" value="PAS"/>
</dbReference>
<dbReference type="InterPro" id="IPR001789">
    <property type="entry name" value="Sig_transdc_resp-reg_receiver"/>
</dbReference>
<feature type="domain" description="Response regulatory" evidence="10">
    <location>
        <begin position="603"/>
        <end position="719"/>
    </location>
</feature>
<dbReference type="PANTHER" id="PTHR45339">
    <property type="entry name" value="HYBRID SIGNAL TRANSDUCTION HISTIDINE KINASE J"/>
    <property type="match status" value="1"/>
</dbReference>
<feature type="domain" description="HPt" evidence="11">
    <location>
        <begin position="763"/>
        <end position="862"/>
    </location>
</feature>
<keyword evidence="3 6" id="KW-0597">Phosphoprotein</keyword>
<dbReference type="Gene3D" id="1.10.287.130">
    <property type="match status" value="1"/>
</dbReference>
<evidence type="ECO:0000259" key="11">
    <source>
        <dbReference type="PROSITE" id="PS50894"/>
    </source>
</evidence>
<dbReference type="InterPro" id="IPR036890">
    <property type="entry name" value="HATPase_C_sf"/>
</dbReference>
<dbReference type="SUPFAM" id="SSF47226">
    <property type="entry name" value="Histidine-containing phosphotransfer domain, HPT domain"/>
    <property type="match status" value="1"/>
</dbReference>
<keyword evidence="4" id="KW-0902">Two-component regulatory system</keyword>
<gene>
    <name evidence="12" type="ORF">GO606_07535</name>
</gene>
<keyword evidence="8" id="KW-0472">Membrane</keyword>
<dbReference type="InterPro" id="IPR003594">
    <property type="entry name" value="HATPase_dom"/>
</dbReference>
<evidence type="ECO:0000313" key="12">
    <source>
        <dbReference type="EMBL" id="NMG24580.1"/>
    </source>
</evidence>
<dbReference type="Gene3D" id="1.20.120.160">
    <property type="entry name" value="HPT domain"/>
    <property type="match status" value="1"/>
</dbReference>
<dbReference type="SUPFAM" id="SSF52172">
    <property type="entry name" value="CheY-like"/>
    <property type="match status" value="1"/>
</dbReference>
<feature type="transmembrane region" description="Helical" evidence="8">
    <location>
        <begin position="20"/>
        <end position="40"/>
    </location>
</feature>
<dbReference type="Gene3D" id="3.30.565.10">
    <property type="entry name" value="Histidine kinase-like ATPase, C-terminal domain"/>
    <property type="match status" value="1"/>
</dbReference>
<dbReference type="Pfam" id="PF02518">
    <property type="entry name" value="HATPase_c"/>
    <property type="match status" value="1"/>
</dbReference>
<dbReference type="InterPro" id="IPR003661">
    <property type="entry name" value="HisK_dim/P_dom"/>
</dbReference>
<sequence length="945" mass="100031">MSNPRPPERQLRRLPAAAAVTPLFLAASLFLAALLAFYWFGVLAPKLDANARANATALANSQAHALVDAIQTGEPEAARRRLSDVMDEILIAAEPTTGAPVFIALKTELDYDVLDAPAGSLDIDKATGRCGDCLVIEVPLYARTTRELLGIAEFRANLLFLVELKADVRAKLTAGAALLLVVIAGIWWAVSNLLKKITRSEDNLRAVFDAAPVPMAVIGNADGRIVRGNQAVADLFGVERAKLGDLPAAPFHRLRPDEAPLFGPGTCPAGVEGREIEIEDKRGQRHWVLASSHPIEFFDVPAHILSYADITTLKNIHRELIEAKEAAEAATRAKSAFVANMSHEIRTPMNAVIGFCHLALGTALDERQRDYIQNIQKAGHALLGVINDILDFSKLEAHKMQLACVEFRPAELLDEVVDLFRVIADQKGLRIAVTLDPRVPERLRGDLQRLRQVVTNLVGNALEFTERGGVAIDVTPAGADASGVTLRFAVRDTGIGISPQVVPGLFQPFIQADSSLTRSHGGTGLGLAISRNLVELMGGTIGVVSTPGAGSTFTFTAVFADADDADDADEADEADEADDACPGRAADAGEPPCEALAAIAGAQVLVVEDNPLNQRIMRELLESMGLAVALAGDGREAVAAVAAGPFDLVLMDLQMPQVDGYQATARIRAEPEHDGLPIVAMTAHALPEDRARCLAAGMNDHLTKPIDPDALARMLLAWITPGDRRPAAPGADRTLAPGEAASPLPDALPGIDAAAGLRRVAHNHALYLRLLVDFRHDHRDSAARLEEALASGDSASVLRIAHNLKGTAGNLGATGLQQRVHELERAARAASGVDAELAAVKAELARVTAGLAALAPPAASAPEGGTLAPDAFAVGAAALAPLLREGSFRAAERLAPLGEALAGRTPQLFAELEAHVLTFDYEAAEQTLQRLADHLDRVPGETAHE</sequence>
<dbReference type="InterPro" id="IPR004358">
    <property type="entry name" value="Sig_transdc_His_kin-like_C"/>
</dbReference>
<dbReference type="EC" id="2.7.13.3" evidence="2"/>
<dbReference type="Pfam" id="PF00072">
    <property type="entry name" value="Response_reg"/>
    <property type="match status" value="1"/>
</dbReference>
<dbReference type="InterPro" id="IPR036097">
    <property type="entry name" value="HisK_dim/P_sf"/>
</dbReference>
<evidence type="ECO:0000256" key="8">
    <source>
        <dbReference type="SAM" id="Phobius"/>
    </source>
</evidence>
<dbReference type="SMART" id="SM00388">
    <property type="entry name" value="HisKA"/>
    <property type="match status" value="1"/>
</dbReference>
<dbReference type="InterPro" id="IPR036641">
    <property type="entry name" value="HPT_dom_sf"/>
</dbReference>
<dbReference type="SUPFAM" id="SSF55785">
    <property type="entry name" value="PYP-like sensor domain (PAS domain)"/>
    <property type="match status" value="1"/>
</dbReference>